<evidence type="ECO:0000313" key="2">
    <source>
        <dbReference type="Proteomes" id="UP000005237"/>
    </source>
</evidence>
<dbReference type="Proteomes" id="UP000005237">
    <property type="component" value="Unassembled WGS sequence"/>
</dbReference>
<sequence length="151" mass="17336">MRSGPQVRKERRKYILSTRNVSKCVYVYPVPNKEETVMDIEFRLLRSTHAEGNISININFNASSGWLASWKRAHSLSSRRITKFVATVRHKQRDELEEKANVFVEHINQEITLYTPAEVFNADQSGFQSEIIQMPGLDSKSYALFENVGVG</sequence>
<dbReference type="AlphaFoldDB" id="A0A8R1E8R8"/>
<keyword evidence="2" id="KW-1185">Reference proteome</keyword>
<name>A0A8R1E8R8_CAEJA</name>
<proteinExistence type="predicted"/>
<accession>A0A8R1E8R8</accession>
<reference evidence="1" key="2">
    <citation type="submission" date="2022-06" db="UniProtKB">
        <authorList>
            <consortium name="EnsemblMetazoa"/>
        </authorList>
    </citation>
    <scope>IDENTIFICATION</scope>
    <source>
        <strain evidence="1">DF5081</strain>
    </source>
</reference>
<reference evidence="2" key="1">
    <citation type="submission" date="2010-08" db="EMBL/GenBank/DDBJ databases">
        <authorList>
            <consortium name="Caenorhabditis japonica Sequencing Consortium"/>
            <person name="Wilson R.K."/>
        </authorList>
    </citation>
    <scope>NUCLEOTIDE SEQUENCE [LARGE SCALE GENOMIC DNA]</scope>
    <source>
        <strain evidence="2">DF5081</strain>
    </source>
</reference>
<protein>
    <submittedName>
        <fullName evidence="1">Uncharacterized protein</fullName>
    </submittedName>
</protein>
<evidence type="ECO:0000313" key="1">
    <source>
        <dbReference type="EnsemblMetazoa" id="CJA27664.1"/>
    </source>
</evidence>
<organism evidence="1 2">
    <name type="scientific">Caenorhabditis japonica</name>
    <dbReference type="NCBI Taxonomy" id="281687"/>
    <lineage>
        <taxon>Eukaryota</taxon>
        <taxon>Metazoa</taxon>
        <taxon>Ecdysozoa</taxon>
        <taxon>Nematoda</taxon>
        <taxon>Chromadorea</taxon>
        <taxon>Rhabditida</taxon>
        <taxon>Rhabditina</taxon>
        <taxon>Rhabditomorpha</taxon>
        <taxon>Rhabditoidea</taxon>
        <taxon>Rhabditidae</taxon>
        <taxon>Peloderinae</taxon>
        <taxon>Caenorhabditis</taxon>
    </lineage>
</organism>
<dbReference type="EnsemblMetazoa" id="CJA27664.1">
    <property type="protein sequence ID" value="CJA27664.1"/>
    <property type="gene ID" value="WBGene00183237"/>
</dbReference>